<dbReference type="EMBL" id="FOBS01000002">
    <property type="protein sequence ID" value="SEM01937.1"/>
    <property type="molecule type" value="Genomic_DNA"/>
</dbReference>
<sequence>MSPIKHPPISLTANFYQLGTPAFPAFLSMGEIGMLIEGGTGPTFPIIVEQIRTLGISPEKIKYIILTHSHADHIGGIPHFKRIWPHIKLIGSKVADKIFKKKELFFDYLLADTAIAQLMKAKDEINDLPPALNDYHFELDSSVKEGDSIDLGKGIIWDVYETPGHSPCHICLFERMEGTLVVGDCTGFYVPEKDAFWPNYFVSLEDYVNSIRKLATLPANRAVLSHNCIVYGKVREYLQYALSATEKYHREIIERLANGETVEKIALDKARFVDSITDIQPFKIMYDLSKLMINRSQKADPNISFEL</sequence>
<proteinExistence type="predicted"/>
<dbReference type="AlphaFoldDB" id="A0A1H7UZK8"/>
<dbReference type="STRING" id="43775.SAMN04489760_102191"/>
<evidence type="ECO:0000313" key="2">
    <source>
        <dbReference type="EMBL" id="SEM01937.1"/>
    </source>
</evidence>
<dbReference type="OrthoDB" id="9802248at2"/>
<evidence type="ECO:0000313" key="3">
    <source>
        <dbReference type="Proteomes" id="UP000198744"/>
    </source>
</evidence>
<accession>A0A1H7UZK8</accession>
<keyword evidence="3" id="KW-1185">Reference proteome</keyword>
<name>A0A1H7UZK8_9BACT</name>
<reference evidence="2 3" key="1">
    <citation type="submission" date="2016-10" db="EMBL/GenBank/DDBJ databases">
        <authorList>
            <person name="de Groot N.N."/>
        </authorList>
    </citation>
    <scope>NUCLEOTIDE SEQUENCE [LARGE SCALE GENOMIC DNA]</scope>
    <source>
        <strain evidence="2 3">DSM 8423</strain>
    </source>
</reference>
<dbReference type="Pfam" id="PF00753">
    <property type="entry name" value="Lactamase_B"/>
    <property type="match status" value="1"/>
</dbReference>
<gene>
    <name evidence="2" type="ORF">SAMN04489760_102191</name>
</gene>
<dbReference type="PANTHER" id="PTHR42951">
    <property type="entry name" value="METALLO-BETA-LACTAMASE DOMAIN-CONTAINING"/>
    <property type="match status" value="1"/>
</dbReference>
<feature type="domain" description="Metallo-beta-lactamase" evidence="1">
    <location>
        <begin position="30"/>
        <end position="226"/>
    </location>
</feature>
<dbReference type="InterPro" id="IPR050855">
    <property type="entry name" value="NDM-1-like"/>
</dbReference>
<dbReference type="Gene3D" id="3.60.15.10">
    <property type="entry name" value="Ribonuclease Z/Hydroxyacylglutathione hydrolase-like"/>
    <property type="match status" value="1"/>
</dbReference>
<dbReference type="RefSeq" id="WP_093882110.1">
    <property type="nucleotide sequence ID" value="NZ_FOBS01000002.1"/>
</dbReference>
<dbReference type="SUPFAM" id="SSF56281">
    <property type="entry name" value="Metallo-hydrolase/oxidoreductase"/>
    <property type="match status" value="1"/>
</dbReference>
<protein>
    <submittedName>
        <fullName evidence="2">Metallo-beta-lactamase superfamily protein</fullName>
    </submittedName>
</protein>
<dbReference type="PANTHER" id="PTHR42951:SF22">
    <property type="entry name" value="METALLO BETA-LACTAMASE SUPERFAMILY LIPOPROTEIN"/>
    <property type="match status" value="1"/>
</dbReference>
<dbReference type="InterPro" id="IPR036866">
    <property type="entry name" value="RibonucZ/Hydroxyglut_hydro"/>
</dbReference>
<dbReference type="Proteomes" id="UP000198744">
    <property type="component" value="Unassembled WGS sequence"/>
</dbReference>
<evidence type="ECO:0000259" key="1">
    <source>
        <dbReference type="SMART" id="SM00849"/>
    </source>
</evidence>
<dbReference type="SMART" id="SM00849">
    <property type="entry name" value="Lactamase_B"/>
    <property type="match status" value="1"/>
</dbReference>
<dbReference type="InterPro" id="IPR001279">
    <property type="entry name" value="Metallo-B-lactamas"/>
</dbReference>
<organism evidence="2 3">
    <name type="scientific">Syntrophus gentianae</name>
    <dbReference type="NCBI Taxonomy" id="43775"/>
    <lineage>
        <taxon>Bacteria</taxon>
        <taxon>Pseudomonadati</taxon>
        <taxon>Thermodesulfobacteriota</taxon>
        <taxon>Syntrophia</taxon>
        <taxon>Syntrophales</taxon>
        <taxon>Syntrophaceae</taxon>
        <taxon>Syntrophus</taxon>
    </lineage>
</organism>